<dbReference type="SUPFAM" id="SSF48452">
    <property type="entry name" value="TPR-like"/>
    <property type="match status" value="1"/>
</dbReference>
<dbReference type="InterPro" id="IPR011990">
    <property type="entry name" value="TPR-like_helical_dom_sf"/>
</dbReference>
<dbReference type="InterPro" id="IPR019734">
    <property type="entry name" value="TPR_rpt"/>
</dbReference>
<keyword evidence="4" id="KW-0812">Transmembrane</keyword>
<keyword evidence="3" id="KW-0175">Coiled coil</keyword>
<dbReference type="Gene3D" id="1.25.40.10">
    <property type="entry name" value="Tetratricopeptide repeat domain"/>
    <property type="match status" value="3"/>
</dbReference>
<dbReference type="InterPro" id="IPR050767">
    <property type="entry name" value="Sel1_AlgK"/>
</dbReference>
<dbReference type="PROSITE" id="PS50076">
    <property type="entry name" value="DNAJ_2"/>
    <property type="match status" value="1"/>
</dbReference>
<evidence type="ECO:0000256" key="1">
    <source>
        <dbReference type="ARBA" id="ARBA00022705"/>
    </source>
</evidence>
<evidence type="ECO:0000259" key="5">
    <source>
        <dbReference type="PROSITE" id="PS50076"/>
    </source>
</evidence>
<evidence type="ECO:0000313" key="6">
    <source>
        <dbReference type="EMBL" id="STY70369.1"/>
    </source>
</evidence>
<dbReference type="InterPro" id="IPR001623">
    <property type="entry name" value="DnaJ_domain"/>
</dbReference>
<dbReference type="Pfam" id="PF00226">
    <property type="entry name" value="DnaJ"/>
    <property type="match status" value="1"/>
</dbReference>
<dbReference type="SMART" id="SM00671">
    <property type="entry name" value="SEL1"/>
    <property type="match status" value="12"/>
</dbReference>
<dbReference type="SUPFAM" id="SSF81901">
    <property type="entry name" value="HCP-like"/>
    <property type="match status" value="3"/>
</dbReference>
<evidence type="ECO:0000256" key="4">
    <source>
        <dbReference type="SAM" id="Phobius"/>
    </source>
</evidence>
<dbReference type="SMART" id="SM00271">
    <property type="entry name" value="DnaJ"/>
    <property type="match status" value="1"/>
</dbReference>
<dbReference type="AlphaFoldDB" id="A0A378NRT2"/>
<sequence length="938" mass="108485">MQQDYYKILGITKDATIEEIKRAYKKLALKYHPDRNYDNLEEAEDMMKKINVAYDVLSDENKRAEYDSTYNISSNILSDLSFKIGSRTIKYNHDMKVYIAIRRIFNELAFKSVCAFQEKYISFGSLDIFHERGYDLGRAFIKIALDEAVRICIESGKYNINIDAFLEFDTDDIILKPWTKAFMAVDEEYIKIQSMVLSEEERRELRKNSRARMVGTGFGLTNAVIASMEAGAVNLATGAIHSIFNSIGNAFTRASANSKKREIYNNDEIFMFLVKNLKESINNIGLILTFDILNLVPFEKNINSVSAIIDNIRENRIPSNYIMNAIMDVLEIYPFEAFLYDKGREYLSGSDLQTLNDMEEVFGINLQRELYRQQYISFAETYRENNNMKVALKWYEKAANLNSLEALKFLARYYLKNRHAQAIDYLKRAADLGDIEAISELGKYYYYKDEDSKAIYYFKQILKKANKNTIYYDEASYYLGTCYFYGYGTEKDYEAVYELLLPLTVGNNKNSKAQVILAECYFKGLGVNKNINRAIELYSDAAQDGDEDAQLFLVNYYCNEKHGNYEKIIPYLKNLVRNNNDIAKIYLSKCYFYGLGISTDIKKSIDLLNNINVKDIKDMTFLCDLGQLYYLGIDVEVNYKKAIAYLILAAEQGNSNAQYFLGMSYYKIGNISDSIKWISKSSKSNINAKFQMALCYFNGIGMDINYSKAFNIFFELVNKNYKDAVYYLGICYLKGLGTEKNYTEAINLLEKANIEGDIKADYDLGYCYYYGYGVAQNYNEAVKYFVKSAKLNNKDSWYMLAFCYENGNGVQRDLENAFKFYYKAASLGQNEANFAVGKCYENAIGTEKNIIEAIKYYEIAGKAGSYAALERLKFLLEQKNVQKEVNKYNKKVEKEIKAEEKAIKRKEQRESIKEGFSTGCGCLFWIIIIYIIYQWLFK</sequence>
<dbReference type="EC" id="3.5.2.6" evidence="6"/>
<dbReference type="PRINTS" id="PR00625">
    <property type="entry name" value="JDOMAIN"/>
</dbReference>
<dbReference type="PANTHER" id="PTHR11102:SF160">
    <property type="entry name" value="ERAD-ASSOCIATED E3 UBIQUITIN-PROTEIN LIGASE COMPONENT HRD3"/>
    <property type="match status" value="1"/>
</dbReference>
<dbReference type="InterPro" id="IPR036869">
    <property type="entry name" value="J_dom_sf"/>
</dbReference>
<feature type="repeat" description="TPR" evidence="2">
    <location>
        <begin position="435"/>
        <end position="468"/>
    </location>
</feature>
<dbReference type="GO" id="GO:0008800">
    <property type="term" value="F:beta-lactamase activity"/>
    <property type="evidence" value="ECO:0007669"/>
    <property type="project" value="UniProtKB-EC"/>
</dbReference>
<feature type="coiled-coil region" evidence="3">
    <location>
        <begin position="878"/>
        <end position="909"/>
    </location>
</feature>
<organism evidence="6 7">
    <name type="scientific">Megamonas hypermegale</name>
    <dbReference type="NCBI Taxonomy" id="158847"/>
    <lineage>
        <taxon>Bacteria</taxon>
        <taxon>Bacillati</taxon>
        <taxon>Bacillota</taxon>
        <taxon>Negativicutes</taxon>
        <taxon>Selenomonadales</taxon>
        <taxon>Selenomonadaceae</taxon>
        <taxon>Megamonas</taxon>
    </lineage>
</organism>
<proteinExistence type="predicted"/>
<dbReference type="CDD" id="cd06257">
    <property type="entry name" value="DnaJ"/>
    <property type="match status" value="1"/>
</dbReference>
<keyword evidence="1" id="KW-0235">DNA replication</keyword>
<name>A0A378NRT2_9FIRM</name>
<keyword evidence="6" id="KW-0378">Hydrolase</keyword>
<evidence type="ECO:0000313" key="7">
    <source>
        <dbReference type="Proteomes" id="UP000255234"/>
    </source>
</evidence>
<evidence type="ECO:0000256" key="3">
    <source>
        <dbReference type="SAM" id="Coils"/>
    </source>
</evidence>
<evidence type="ECO:0000256" key="2">
    <source>
        <dbReference type="PROSITE-ProRule" id="PRU00339"/>
    </source>
</evidence>
<dbReference type="InterPro" id="IPR006597">
    <property type="entry name" value="Sel1-like"/>
</dbReference>
<protein>
    <submittedName>
        <fullName evidence="6">Beta-lactamase hcpC</fullName>
        <ecNumber evidence="6">3.5.2.6</ecNumber>
    </submittedName>
</protein>
<dbReference type="SUPFAM" id="SSF46565">
    <property type="entry name" value="Chaperone J-domain"/>
    <property type="match status" value="1"/>
</dbReference>
<dbReference type="PROSITE" id="PS50005">
    <property type="entry name" value="TPR"/>
    <property type="match status" value="1"/>
</dbReference>
<dbReference type="GO" id="GO:0006260">
    <property type="term" value="P:DNA replication"/>
    <property type="evidence" value="ECO:0007669"/>
    <property type="project" value="UniProtKB-KW"/>
</dbReference>
<dbReference type="EMBL" id="UGPP01000001">
    <property type="protein sequence ID" value="STY70369.1"/>
    <property type="molecule type" value="Genomic_DNA"/>
</dbReference>
<dbReference type="RefSeq" id="WP_115151018.1">
    <property type="nucleotide sequence ID" value="NZ_UGPP01000001.1"/>
</dbReference>
<dbReference type="Gene3D" id="1.10.287.110">
    <property type="entry name" value="DnaJ domain"/>
    <property type="match status" value="1"/>
</dbReference>
<dbReference type="Pfam" id="PF08238">
    <property type="entry name" value="Sel1"/>
    <property type="match status" value="12"/>
</dbReference>
<keyword evidence="4" id="KW-1133">Transmembrane helix</keyword>
<feature type="domain" description="J" evidence="5">
    <location>
        <begin position="4"/>
        <end position="70"/>
    </location>
</feature>
<dbReference type="PANTHER" id="PTHR11102">
    <property type="entry name" value="SEL-1-LIKE PROTEIN"/>
    <property type="match status" value="1"/>
</dbReference>
<dbReference type="Proteomes" id="UP000255234">
    <property type="component" value="Unassembled WGS sequence"/>
</dbReference>
<reference evidence="6 7" key="1">
    <citation type="submission" date="2018-06" db="EMBL/GenBank/DDBJ databases">
        <authorList>
            <consortium name="Pathogen Informatics"/>
            <person name="Doyle S."/>
        </authorList>
    </citation>
    <scope>NUCLEOTIDE SEQUENCE [LARGE SCALE GENOMIC DNA]</scope>
    <source>
        <strain evidence="6 7">NCTC10571</strain>
    </source>
</reference>
<accession>A0A378NRT2</accession>
<keyword evidence="2" id="KW-0802">TPR repeat</keyword>
<dbReference type="SMART" id="SM00028">
    <property type="entry name" value="TPR"/>
    <property type="match status" value="4"/>
</dbReference>
<gene>
    <name evidence="6" type="primary">hcpC_1</name>
    <name evidence="6" type="ORF">NCTC10571_00505</name>
</gene>
<keyword evidence="4" id="KW-0472">Membrane</keyword>
<feature type="transmembrane region" description="Helical" evidence="4">
    <location>
        <begin position="915"/>
        <end position="936"/>
    </location>
</feature>